<protein>
    <submittedName>
        <fullName evidence="7">DUF423 domain-containing protein</fullName>
    </submittedName>
</protein>
<dbReference type="RefSeq" id="WP_246972550.1">
    <property type="nucleotide sequence ID" value="NZ_JAKGAN010000004.1"/>
</dbReference>
<feature type="transmembrane region" description="Helical" evidence="6">
    <location>
        <begin position="72"/>
        <end position="91"/>
    </location>
</feature>
<evidence type="ECO:0000256" key="4">
    <source>
        <dbReference type="ARBA" id="ARBA00022989"/>
    </source>
</evidence>
<keyword evidence="3 6" id="KW-0812">Transmembrane</keyword>
<evidence type="ECO:0000256" key="6">
    <source>
        <dbReference type="SAM" id="Phobius"/>
    </source>
</evidence>
<dbReference type="PANTHER" id="PTHR43461:SF1">
    <property type="entry name" value="TRANSMEMBRANE PROTEIN 256"/>
    <property type="match status" value="1"/>
</dbReference>
<gene>
    <name evidence="7" type="ORF">ACFO0U_03585</name>
</gene>
<evidence type="ECO:0000313" key="7">
    <source>
        <dbReference type="EMBL" id="MFC4537869.1"/>
    </source>
</evidence>
<evidence type="ECO:0000256" key="1">
    <source>
        <dbReference type="ARBA" id="ARBA00004141"/>
    </source>
</evidence>
<keyword evidence="4 6" id="KW-1133">Transmembrane helix</keyword>
<sequence>MTHRGGWILVALSGFVVVVAGAFGTHGLQGHIAPRLIEAFDTGVRYQAWHTLAAMAVLIWRGQQALKGQRAVLWLWGLGMIAFSGSLYLLALTGAHWLGPITPFGGLLLMAGWLTLAWCGWRQRPTD</sequence>
<reference evidence="8" key="1">
    <citation type="journal article" date="2019" name="Int. J. Syst. Evol. Microbiol.">
        <title>The Global Catalogue of Microorganisms (GCM) 10K type strain sequencing project: providing services to taxonomists for standard genome sequencing and annotation.</title>
        <authorList>
            <consortium name="The Broad Institute Genomics Platform"/>
            <consortium name="The Broad Institute Genome Sequencing Center for Infectious Disease"/>
            <person name="Wu L."/>
            <person name="Ma J."/>
        </authorList>
    </citation>
    <scope>NUCLEOTIDE SEQUENCE [LARGE SCALE GENOMIC DNA]</scope>
    <source>
        <strain evidence="8">CGMCC 1.12121</strain>
    </source>
</reference>
<dbReference type="PANTHER" id="PTHR43461">
    <property type="entry name" value="TRANSMEMBRANE PROTEIN 256"/>
    <property type="match status" value="1"/>
</dbReference>
<organism evidence="7 8">
    <name type="scientific">Chromohalobacter sarecensis</name>
    <dbReference type="NCBI Taxonomy" id="245294"/>
    <lineage>
        <taxon>Bacteria</taxon>
        <taxon>Pseudomonadati</taxon>
        <taxon>Pseudomonadota</taxon>
        <taxon>Gammaproteobacteria</taxon>
        <taxon>Oceanospirillales</taxon>
        <taxon>Halomonadaceae</taxon>
        <taxon>Chromohalobacter</taxon>
    </lineage>
</organism>
<feature type="transmembrane region" description="Helical" evidence="6">
    <location>
        <begin position="97"/>
        <end position="121"/>
    </location>
</feature>
<comment type="similarity">
    <text evidence="2">Belongs to the UPF0382 family.</text>
</comment>
<keyword evidence="8" id="KW-1185">Reference proteome</keyword>
<dbReference type="Proteomes" id="UP001596030">
    <property type="component" value="Unassembled WGS sequence"/>
</dbReference>
<evidence type="ECO:0000313" key="8">
    <source>
        <dbReference type="Proteomes" id="UP001596030"/>
    </source>
</evidence>
<dbReference type="EMBL" id="JBHSEU010000006">
    <property type="protein sequence ID" value="MFC4537869.1"/>
    <property type="molecule type" value="Genomic_DNA"/>
</dbReference>
<comment type="subcellular location">
    <subcellularLocation>
        <location evidence="1">Membrane</location>
        <topology evidence="1">Multi-pass membrane protein</topology>
    </subcellularLocation>
</comment>
<keyword evidence="5 6" id="KW-0472">Membrane</keyword>
<evidence type="ECO:0000256" key="3">
    <source>
        <dbReference type="ARBA" id="ARBA00022692"/>
    </source>
</evidence>
<accession>A0ABV9CXG5</accession>
<comment type="caution">
    <text evidence="7">The sequence shown here is derived from an EMBL/GenBank/DDBJ whole genome shotgun (WGS) entry which is preliminary data.</text>
</comment>
<name>A0ABV9CXG5_9GAMM</name>
<proteinExistence type="inferred from homology"/>
<evidence type="ECO:0000256" key="5">
    <source>
        <dbReference type="ARBA" id="ARBA00023136"/>
    </source>
</evidence>
<feature type="transmembrane region" description="Helical" evidence="6">
    <location>
        <begin position="7"/>
        <end position="24"/>
    </location>
</feature>
<feature type="transmembrane region" description="Helical" evidence="6">
    <location>
        <begin position="44"/>
        <end position="60"/>
    </location>
</feature>
<dbReference type="InterPro" id="IPR006696">
    <property type="entry name" value="DUF423"/>
</dbReference>
<dbReference type="Pfam" id="PF04241">
    <property type="entry name" value="DUF423"/>
    <property type="match status" value="1"/>
</dbReference>
<evidence type="ECO:0000256" key="2">
    <source>
        <dbReference type="ARBA" id="ARBA00009694"/>
    </source>
</evidence>